<reference evidence="1" key="1">
    <citation type="submission" date="2016-08" db="EMBL/GenBank/DDBJ databases">
        <authorList>
            <person name="Ngugi D.K."/>
            <person name="Miyake S."/>
            <person name="Stingl U."/>
        </authorList>
    </citation>
    <scope>NUCLEOTIDE SEQUENCE</scope>
    <source>
        <strain evidence="1">SCG-B11WGA-EpuloA1</strain>
    </source>
</reference>
<dbReference type="EMBL" id="LJDB01000045">
    <property type="protein sequence ID" value="ONI40812.1"/>
    <property type="molecule type" value="Genomic_DNA"/>
</dbReference>
<gene>
    <name evidence="1" type="ORF">AN396_05175</name>
</gene>
<sequence length="267" mass="29713">MNRPIGIFDSGVGGLTIVKEVIKQLPKESIVYFGDTARLPYGSKSKEDITKFSSQIIKFLLEQNVKLIIVACNTINANCIYELRNMFPHVDIIGVVDAGTKMASNVTINGRIGIIGTQATIISNMYEQLLKKNNSNFKIYSKACPLFVPLVEDGWINHLATHLITEHYLDALLQKNIDTLILGCTHYPMLAEVIQEVVGDVMLINPAIEVAKSTKTVLQNLNLESQKNATYSFYVSAQPSNMKKTVETFLGCSIDKVSTVEIDKYYL</sequence>
<evidence type="ECO:0000313" key="1">
    <source>
        <dbReference type="EMBL" id="ONI40812.1"/>
    </source>
</evidence>
<accession>A0ACC8XDG8</accession>
<organism evidence="1 2">
    <name type="scientific">Candidatus Epulonipiscium fishelsonii</name>
    <dbReference type="NCBI Taxonomy" id="77094"/>
    <lineage>
        <taxon>Bacteria</taxon>
        <taxon>Bacillati</taxon>
        <taxon>Bacillota</taxon>
        <taxon>Clostridia</taxon>
        <taxon>Lachnospirales</taxon>
        <taxon>Lachnospiraceae</taxon>
        <taxon>Candidatus Epulonipiscium</taxon>
    </lineage>
</organism>
<keyword evidence="2" id="KW-1185">Reference proteome</keyword>
<dbReference type="Proteomes" id="UP000188605">
    <property type="component" value="Unassembled WGS sequence"/>
</dbReference>
<comment type="caution">
    <text evidence="1">The sequence shown here is derived from an EMBL/GenBank/DDBJ whole genome shotgun (WGS) entry which is preliminary data.</text>
</comment>
<evidence type="ECO:0000313" key="2">
    <source>
        <dbReference type="Proteomes" id="UP000188605"/>
    </source>
</evidence>
<name>A0ACC8XDG8_9FIRM</name>
<protein>
    <submittedName>
        <fullName evidence="1">Glutamate racemase</fullName>
    </submittedName>
</protein>
<proteinExistence type="predicted"/>